<gene>
    <name evidence="2" type="ORF">RHGRI_009592</name>
</gene>
<dbReference type="Proteomes" id="UP000823749">
    <property type="component" value="Chromosome 4"/>
</dbReference>
<keyword evidence="3" id="KW-1185">Reference proteome</keyword>
<evidence type="ECO:0000313" key="3">
    <source>
        <dbReference type="Proteomes" id="UP000823749"/>
    </source>
</evidence>
<dbReference type="EMBL" id="JACTNZ010000004">
    <property type="protein sequence ID" value="KAG5551214.1"/>
    <property type="molecule type" value="Genomic_DNA"/>
</dbReference>
<dbReference type="AlphaFoldDB" id="A0AAV6KFV9"/>
<protein>
    <submittedName>
        <fullName evidence="2">Uncharacterized protein</fullName>
    </submittedName>
</protein>
<accession>A0AAV6KFV9</accession>
<feature type="coiled-coil region" evidence="1">
    <location>
        <begin position="100"/>
        <end position="165"/>
    </location>
</feature>
<organism evidence="2 3">
    <name type="scientific">Rhododendron griersonianum</name>
    <dbReference type="NCBI Taxonomy" id="479676"/>
    <lineage>
        <taxon>Eukaryota</taxon>
        <taxon>Viridiplantae</taxon>
        <taxon>Streptophyta</taxon>
        <taxon>Embryophyta</taxon>
        <taxon>Tracheophyta</taxon>
        <taxon>Spermatophyta</taxon>
        <taxon>Magnoliopsida</taxon>
        <taxon>eudicotyledons</taxon>
        <taxon>Gunneridae</taxon>
        <taxon>Pentapetalae</taxon>
        <taxon>asterids</taxon>
        <taxon>Ericales</taxon>
        <taxon>Ericaceae</taxon>
        <taxon>Ericoideae</taxon>
        <taxon>Rhodoreae</taxon>
        <taxon>Rhododendron</taxon>
    </lineage>
</organism>
<reference evidence="2" key="1">
    <citation type="submission" date="2020-08" db="EMBL/GenBank/DDBJ databases">
        <title>Plant Genome Project.</title>
        <authorList>
            <person name="Zhang R.-G."/>
        </authorList>
    </citation>
    <scope>NUCLEOTIDE SEQUENCE</scope>
    <source>
        <strain evidence="2">WSP0</strain>
        <tissue evidence="2">Leaf</tissue>
    </source>
</reference>
<proteinExistence type="predicted"/>
<evidence type="ECO:0000256" key="1">
    <source>
        <dbReference type="SAM" id="Coils"/>
    </source>
</evidence>
<name>A0AAV6KFV9_9ERIC</name>
<evidence type="ECO:0000313" key="2">
    <source>
        <dbReference type="EMBL" id="KAG5551214.1"/>
    </source>
</evidence>
<sequence length="166" mass="19222">MGIWDLINKLRSASRTAVEENVVPAMNEYVHDEEGRARIARRATRFARIAAGYGFRVGLRWVPGGTLMYDMYDIVMEGLKDEPPLPNSNENKRSKPTVAVEETQAKMEKMQEEMDTTITQQSKILMEKMQEEMNTTITQQSKILMEKMQEEMNTVKQEMNTIRSRL</sequence>
<keyword evidence="1" id="KW-0175">Coiled coil</keyword>
<comment type="caution">
    <text evidence="2">The sequence shown here is derived from an EMBL/GenBank/DDBJ whole genome shotgun (WGS) entry which is preliminary data.</text>
</comment>